<dbReference type="EMBL" id="QZVS01000074">
    <property type="protein sequence ID" value="RJT89362.1"/>
    <property type="molecule type" value="Genomic_DNA"/>
</dbReference>
<proteinExistence type="predicted"/>
<keyword evidence="2" id="KW-1185">Reference proteome</keyword>
<accession>A0A3A5MIY8</accession>
<protein>
    <submittedName>
        <fullName evidence="1">Uncharacterized protein</fullName>
    </submittedName>
</protein>
<organism evidence="1 2">
    <name type="scientific">Cryobacterium melibiosiphilum</name>
    <dbReference type="NCBI Taxonomy" id="995039"/>
    <lineage>
        <taxon>Bacteria</taxon>
        <taxon>Bacillati</taxon>
        <taxon>Actinomycetota</taxon>
        <taxon>Actinomycetes</taxon>
        <taxon>Micrococcales</taxon>
        <taxon>Microbacteriaceae</taxon>
        <taxon>Cryobacterium</taxon>
    </lineage>
</organism>
<sequence length="81" mass="8998">MNHGATYKAVLFGPNPIAAGVEVELEYVDGKVQEVIVLESVEDGETTVRTYKRGHHTEEPFPYRFVDEESDSETVGGEVQN</sequence>
<dbReference type="OrthoDB" id="5122862at2"/>
<dbReference type="RefSeq" id="WP_147364501.1">
    <property type="nucleotide sequence ID" value="NZ_JBHSQA010000001.1"/>
</dbReference>
<dbReference type="AlphaFoldDB" id="A0A3A5MIY8"/>
<name>A0A3A5MIY8_9MICO</name>
<gene>
    <name evidence="1" type="ORF">D6T64_07305</name>
</gene>
<reference evidence="1 2" key="1">
    <citation type="submission" date="2018-09" db="EMBL/GenBank/DDBJ databases">
        <title>Novel species of Cryobacterium.</title>
        <authorList>
            <person name="Liu Q."/>
            <person name="Xin Y.-H."/>
        </authorList>
    </citation>
    <scope>NUCLEOTIDE SEQUENCE [LARGE SCALE GENOMIC DNA]</scope>
    <source>
        <strain evidence="1 2">Hh39</strain>
    </source>
</reference>
<evidence type="ECO:0000313" key="1">
    <source>
        <dbReference type="EMBL" id="RJT89362.1"/>
    </source>
</evidence>
<comment type="caution">
    <text evidence="1">The sequence shown here is derived from an EMBL/GenBank/DDBJ whole genome shotgun (WGS) entry which is preliminary data.</text>
</comment>
<evidence type="ECO:0000313" key="2">
    <source>
        <dbReference type="Proteomes" id="UP000272015"/>
    </source>
</evidence>
<dbReference type="Proteomes" id="UP000272015">
    <property type="component" value="Unassembled WGS sequence"/>
</dbReference>